<dbReference type="Pfam" id="PF00293">
    <property type="entry name" value="NUDIX"/>
    <property type="match status" value="1"/>
</dbReference>
<dbReference type="FunFam" id="3.90.79.10:FF:000024">
    <property type="entry name" value="ADP-ribose pyrophosphatase"/>
    <property type="match status" value="1"/>
</dbReference>
<dbReference type="RefSeq" id="WP_277442524.1">
    <property type="nucleotide sequence ID" value="NZ_JAKOAV010000003.1"/>
</dbReference>
<evidence type="ECO:0000313" key="5">
    <source>
        <dbReference type="Proteomes" id="UP001154312"/>
    </source>
</evidence>
<evidence type="ECO:0000256" key="1">
    <source>
        <dbReference type="ARBA" id="ARBA00001946"/>
    </source>
</evidence>
<reference evidence="4" key="1">
    <citation type="submission" date="2022-02" db="EMBL/GenBank/DDBJ databases">
        <authorList>
            <person name="Leng L."/>
        </authorList>
    </citation>
    <scope>NUCLEOTIDE SEQUENCE</scope>
    <source>
        <strain evidence="4">JI</strain>
    </source>
</reference>
<dbReference type="PANTHER" id="PTHR11839:SF18">
    <property type="entry name" value="NUDIX HYDROLASE DOMAIN-CONTAINING PROTEIN"/>
    <property type="match status" value="1"/>
</dbReference>
<dbReference type="PROSITE" id="PS00893">
    <property type="entry name" value="NUDIX_BOX"/>
    <property type="match status" value="1"/>
</dbReference>
<dbReference type="Proteomes" id="UP001154312">
    <property type="component" value="Unassembled WGS sequence"/>
</dbReference>
<evidence type="ECO:0000259" key="3">
    <source>
        <dbReference type="PROSITE" id="PS51462"/>
    </source>
</evidence>
<dbReference type="InterPro" id="IPR020084">
    <property type="entry name" value="NUDIX_hydrolase_CS"/>
</dbReference>
<feature type="domain" description="Nudix hydrolase" evidence="3">
    <location>
        <begin position="41"/>
        <end position="169"/>
    </location>
</feature>
<accession>A0A9X4JTE2</accession>
<evidence type="ECO:0000313" key="4">
    <source>
        <dbReference type="EMBL" id="MDF9407315.1"/>
    </source>
</evidence>
<dbReference type="SUPFAM" id="SSF55811">
    <property type="entry name" value="Nudix"/>
    <property type="match status" value="1"/>
</dbReference>
<dbReference type="PROSITE" id="PS51462">
    <property type="entry name" value="NUDIX"/>
    <property type="match status" value="1"/>
</dbReference>
<dbReference type="GO" id="GO:0005829">
    <property type="term" value="C:cytosol"/>
    <property type="evidence" value="ECO:0007669"/>
    <property type="project" value="TreeGrafter"/>
</dbReference>
<sequence>MAGKVEEILLTKRIYEGNNVNLRVDTISLPGGRTAIREVVEHSGAVAIVPVNEKGEILLVRQYRHAVGKSLLEIPAGKLEPGESMTDCAGRELLEETGYEAASLHRLISFFSTPGFTNEMLHLFLATGLTYVGQKPDDDEDIDLVIMPFERAIELVWEGEICDAKSIAGILAVARSIKKADGN</sequence>
<dbReference type="InterPro" id="IPR015797">
    <property type="entry name" value="NUDIX_hydrolase-like_dom_sf"/>
</dbReference>
<dbReference type="EMBL" id="JAKOAV010000003">
    <property type="protein sequence ID" value="MDF9407315.1"/>
    <property type="molecule type" value="Genomic_DNA"/>
</dbReference>
<protein>
    <submittedName>
        <fullName evidence="4">NUDIX hydrolase</fullName>
    </submittedName>
</protein>
<dbReference type="InterPro" id="IPR000086">
    <property type="entry name" value="NUDIX_hydrolase_dom"/>
</dbReference>
<gene>
    <name evidence="4" type="ORF">L7E55_02905</name>
</gene>
<dbReference type="GO" id="GO:0019693">
    <property type="term" value="P:ribose phosphate metabolic process"/>
    <property type="evidence" value="ECO:0007669"/>
    <property type="project" value="TreeGrafter"/>
</dbReference>
<dbReference type="GO" id="GO:0016787">
    <property type="term" value="F:hydrolase activity"/>
    <property type="evidence" value="ECO:0007669"/>
    <property type="project" value="UniProtKB-KW"/>
</dbReference>
<evidence type="ECO:0000256" key="2">
    <source>
        <dbReference type="ARBA" id="ARBA00022801"/>
    </source>
</evidence>
<proteinExistence type="predicted"/>
<keyword evidence="2 4" id="KW-0378">Hydrolase</keyword>
<comment type="caution">
    <text evidence="4">The sequence shown here is derived from an EMBL/GenBank/DDBJ whole genome shotgun (WGS) entry which is preliminary data.</text>
</comment>
<comment type="cofactor">
    <cofactor evidence="1">
        <name>Mg(2+)</name>
        <dbReference type="ChEBI" id="CHEBI:18420"/>
    </cofactor>
</comment>
<dbReference type="PANTHER" id="PTHR11839">
    <property type="entry name" value="UDP/ADP-SUGAR PYROPHOSPHATASE"/>
    <property type="match status" value="1"/>
</dbReference>
<organism evidence="4 5">
    <name type="scientific">Pelotomaculum isophthalicicum JI</name>
    <dbReference type="NCBI Taxonomy" id="947010"/>
    <lineage>
        <taxon>Bacteria</taxon>
        <taxon>Bacillati</taxon>
        <taxon>Bacillota</taxon>
        <taxon>Clostridia</taxon>
        <taxon>Eubacteriales</taxon>
        <taxon>Desulfotomaculaceae</taxon>
        <taxon>Pelotomaculum</taxon>
    </lineage>
</organism>
<keyword evidence="5" id="KW-1185">Reference proteome</keyword>
<dbReference type="AlphaFoldDB" id="A0A9X4JTE2"/>
<dbReference type="Gene3D" id="3.90.79.10">
    <property type="entry name" value="Nucleoside Triphosphate Pyrophosphohydrolase"/>
    <property type="match status" value="1"/>
</dbReference>
<name>A0A9X4JTE2_9FIRM</name>
<dbReference type="GO" id="GO:0006753">
    <property type="term" value="P:nucleoside phosphate metabolic process"/>
    <property type="evidence" value="ECO:0007669"/>
    <property type="project" value="TreeGrafter"/>
</dbReference>
<dbReference type="CDD" id="cd03424">
    <property type="entry name" value="NUDIX_ADPRase_Nudt5_UGPPase_Nudt14"/>
    <property type="match status" value="1"/>
</dbReference>